<dbReference type="Gene3D" id="3.40.50.1820">
    <property type="entry name" value="alpha/beta hydrolase"/>
    <property type="match status" value="1"/>
</dbReference>
<dbReference type="InterPro" id="IPR009081">
    <property type="entry name" value="PP-bd_ACP"/>
</dbReference>
<dbReference type="Gene3D" id="1.10.1200.10">
    <property type="entry name" value="ACP-like"/>
    <property type="match status" value="2"/>
</dbReference>
<dbReference type="SUPFAM" id="SSF56801">
    <property type="entry name" value="Acetyl-CoA synthetase-like"/>
    <property type="match status" value="2"/>
</dbReference>
<dbReference type="Pfam" id="PF00550">
    <property type="entry name" value="PP-binding"/>
    <property type="match status" value="2"/>
</dbReference>
<dbReference type="PANTHER" id="PTHR45527:SF1">
    <property type="entry name" value="FATTY ACID SYNTHASE"/>
    <property type="match status" value="1"/>
</dbReference>
<dbReference type="CDD" id="cd05930">
    <property type="entry name" value="A_NRPS"/>
    <property type="match status" value="1"/>
</dbReference>
<dbReference type="Pfam" id="PF13193">
    <property type="entry name" value="AMP-binding_C"/>
    <property type="match status" value="2"/>
</dbReference>
<proteinExistence type="predicted"/>
<dbReference type="Pfam" id="PF00668">
    <property type="entry name" value="Condensation"/>
    <property type="match status" value="2"/>
</dbReference>
<dbReference type="CDD" id="cd19531">
    <property type="entry name" value="LCL_NRPS-like"/>
    <property type="match status" value="1"/>
</dbReference>
<dbReference type="InterPro" id="IPR045851">
    <property type="entry name" value="AMP-bd_C_sf"/>
</dbReference>
<feature type="domain" description="Carrier" evidence="4">
    <location>
        <begin position="964"/>
        <end position="1040"/>
    </location>
</feature>
<dbReference type="Gene3D" id="3.30.559.30">
    <property type="entry name" value="Nonribosomal peptide synthetase, condensation domain"/>
    <property type="match status" value="2"/>
</dbReference>
<dbReference type="InterPro" id="IPR001031">
    <property type="entry name" value="Thioesterase"/>
</dbReference>
<evidence type="ECO:0000259" key="4">
    <source>
        <dbReference type="PROSITE" id="PS50075"/>
    </source>
</evidence>
<dbReference type="SUPFAM" id="SSF47336">
    <property type="entry name" value="ACP-like"/>
    <property type="match status" value="2"/>
</dbReference>
<evidence type="ECO:0000256" key="2">
    <source>
        <dbReference type="ARBA" id="ARBA00022450"/>
    </source>
</evidence>
<evidence type="ECO:0000313" key="6">
    <source>
        <dbReference type="Proteomes" id="UP001596157"/>
    </source>
</evidence>
<dbReference type="InterPro" id="IPR023213">
    <property type="entry name" value="CAT-like_dom_sf"/>
</dbReference>
<keyword evidence="6" id="KW-1185">Reference proteome</keyword>
<dbReference type="InterPro" id="IPR042099">
    <property type="entry name" value="ANL_N_sf"/>
</dbReference>
<dbReference type="PROSITE" id="PS00455">
    <property type="entry name" value="AMP_BINDING"/>
    <property type="match status" value="2"/>
</dbReference>
<gene>
    <name evidence="5" type="ORF">ACFPM7_05330</name>
</gene>
<dbReference type="PANTHER" id="PTHR45527">
    <property type="entry name" value="NONRIBOSOMAL PEPTIDE SYNTHETASE"/>
    <property type="match status" value="1"/>
</dbReference>
<dbReference type="InterPro" id="IPR001242">
    <property type="entry name" value="Condensation_dom"/>
</dbReference>
<dbReference type="InterPro" id="IPR020806">
    <property type="entry name" value="PKS_PP-bd"/>
</dbReference>
<name>A0ABW0EID1_9PSEU</name>
<dbReference type="Pfam" id="PF00501">
    <property type="entry name" value="AMP-binding"/>
    <property type="match status" value="2"/>
</dbReference>
<keyword evidence="2" id="KW-0596">Phosphopantetheine</keyword>
<dbReference type="InterPro" id="IPR036736">
    <property type="entry name" value="ACP-like_sf"/>
</dbReference>
<dbReference type="InterPro" id="IPR020845">
    <property type="entry name" value="AMP-binding_CS"/>
</dbReference>
<accession>A0ABW0EID1</accession>
<reference evidence="6" key="1">
    <citation type="journal article" date="2019" name="Int. J. Syst. Evol. Microbiol.">
        <title>The Global Catalogue of Microorganisms (GCM) 10K type strain sequencing project: providing services to taxonomists for standard genome sequencing and annotation.</title>
        <authorList>
            <consortium name="The Broad Institute Genomics Platform"/>
            <consortium name="The Broad Institute Genome Sequencing Center for Infectious Disease"/>
            <person name="Wu L."/>
            <person name="Ma J."/>
        </authorList>
    </citation>
    <scope>NUCLEOTIDE SEQUENCE [LARGE SCALE GENOMIC DNA]</scope>
    <source>
        <strain evidence="6">CCUG 59778</strain>
    </source>
</reference>
<dbReference type="InterPro" id="IPR000873">
    <property type="entry name" value="AMP-dep_synth/lig_dom"/>
</dbReference>
<dbReference type="PROSITE" id="PS00012">
    <property type="entry name" value="PHOSPHOPANTETHEINE"/>
    <property type="match status" value="2"/>
</dbReference>
<sequence>MTDILDPAADLVLRYRSRAQDVIRPVSGVPALSPAQRRMWVLERLRPGTGEYAASAAVRLTGPLDVPALRAALDGLAARHEVLRTRYPDTGGEPAAVVDDPGPVPLRRADLRHAADLPRAIADQVAADRRALDLADGPVFRAALLAVGQVEDAHVLVLTTHHIATDAWSEALLLDELRRGYAGARIAAPRTRYADVAAWQRERLTAPSIDRGLAHWRERLAGARSLDLPTDRPRSAVRDGAGDAVGFTVPAEVAAGLRALAAEHRATPFMALLAGFHALLARHAGHGDISVGVPVANRGRPEVRDVVGLFLNTLVMRARVGESSFAELLDQVREVALDAFTHQEVPFELVVDALGVERDPARTPLFSAMFVLRDALPGAPASAAGVEFAPYAVGDTSAKTDVALSIAERADGSLEGAVVYATALFDRSTARRLAERYTRLLSAAVADPRTSVGALDLLGEAERHTVLDLNDTVVSWPNGTVVDLFDAQVSATPDAVAVRFGEVEVSYAELDERANRIAQRLRGMGATAESVVGVCLDRGPDLVAAVLGVLKSGAAYLPLDPDLPPARLALLARGAAVVVDRDRDLPCSAVLHVADDLSGELTTPPAPKPVPGSAAYVLHTSGSTGAPKGVVVEHRALVNRLRWAREAHGITAADRVLHKTPIGFDVSLWELLLPLTAGASVVVAEPGAHRDPAALTRLIAGQAVTVLHFVPSVLRAFLAEPGVPLPTVRLLVCSGEALTPDLVAAAHGRLDAEVHNLYGPTEAAIDVTAARCVPGLPVTIGRPIANTRAYVVDAELRPVPVGVPGELVLGGLALARGYRNAPAATAAAFVPDPFEPGARLYRTGDLARLRADGEIEHLGRLDRQVKIGGHRVEPGEVEAAITAHPAVTAAAVTVHSGRLVAHVVPADVDPAALREHLRGLLPDAAVPGLWRGRDTLPLTPSGKTDHAALAAENVRPDPADTQVAPRDSRERAVASAFAAAIGLDVGEVGAHARFFHIGGDSLRAIRVVGALRAEGFDLAVHDVFTHQSAAELAALARTRDAAEPDAAVAPFALVEDHDRELVPDGVVDAYPMAETQAGMVYEMLANPHATYQNVSCYRVRDDAPFDLAAFRAAVAALVERHEVLRTSFDLSAYSEAMQLVHATAELSLGHTDLRGLGAGEQRARLREHLLAERSALFDVTVPGLVRHHVHEVGDGEWWLTHTECHAVLDGWSQTSVVAELVGLYRRIRAGEPVPHTPPAVRFADFVALERAALDSAADRDFWAGVLESHEKLELPAAWAGEDGEPVVVTVPYADLEPRLRALASAAGASLKSVLHAAHLAALAAVCGARTFRSGLVVNGRPEVARADEVAGMHLNTVPFAADVTAPTWRELVARVFATETALLPHRRYPMPAMQREWGSSAPLVDAVFVHLDFHVMDWGSTVDLLDDFSPSELALATITFPGYLHVDGRPGRVRRELVELVARAVRHALESMADGGPAHPALAPADREAALAAGGRAEPEDVDGPLLPEIVAAVTEGAPEAPALVRGDEVITYAGLDRAANRVAHRLLALGIGRKGREGRDDVVGVLLPRGPEQVIAQLAVLKAGAAFLPLDPELPESRLRHMVADAGAAVVLGEPAAGIAAEPVTGHLDLPDTAPPVVIAPESLAYVIYTSGSTGTPKGVAVSHRALRNLIRHARPHWDAGPGDVVAQFASPSYDAVVWETVMALTTGAALALPPASADPGDLRAQAPTATHLTVPPAVLGLLDPADFPRLRLLVSAGEALPGAEAARWSGHTRVVNAYGPTEAAVCSTAGEVPAGGAEAWPSIGAPLSGLRAYVLAPDGEPVPWGVRGELHLGGASLARGYLNRPGLSADRFRPDPHAAEPGARMYRTGDVVSWTEEGTLRYHGRRDHQVKVRGFRIELTEVEHALAGHPAVESAAVTVHRPGTPEATLVAHTVAATTPAELREHLRSRLPKHMVPTHYSIVDAFPLTPSGKVDRATLPTPLGLPTAAAEYAPPRTDLEAALVRAWESALHLDRVGVHDDFFDLGGHSLSMMRVITKIRETEGIELTFRTFLENPTIAGQVADLDAGATPRALMWLRRDGERAPLFCVHPGGGSAHWYQRFLPHIDEDVPVAAFEWPELHDDAELPSVEDMAGRHYAELREARPHGPYRLFAWCGGSTIAAELAARLVHEGEQVTFILLDPVLDAVTRANAVPQLEKLRRLEYLVKLIAREGDVADTPENRAEILALYDDTSTDIDEDLGMDLPERGVGTAWPRTVRIWRETMEAIVLYPHRPFPGRLTLIASDALANGEHVVVHGQTFPEYVARWNELASEGVDVHRVPGDHGGVMKPPLVGTMCAVVNAAIRAAEESERR</sequence>
<dbReference type="SUPFAM" id="SSF53474">
    <property type="entry name" value="alpha/beta-Hydrolases"/>
    <property type="match status" value="1"/>
</dbReference>
<feature type="domain" description="Carrier" evidence="4">
    <location>
        <begin position="1995"/>
        <end position="2070"/>
    </location>
</feature>
<organism evidence="5 6">
    <name type="scientific">Actinokineospora guangxiensis</name>
    <dbReference type="NCBI Taxonomy" id="1490288"/>
    <lineage>
        <taxon>Bacteria</taxon>
        <taxon>Bacillati</taxon>
        <taxon>Actinomycetota</taxon>
        <taxon>Actinomycetes</taxon>
        <taxon>Pseudonocardiales</taxon>
        <taxon>Pseudonocardiaceae</taxon>
        <taxon>Actinokineospora</taxon>
    </lineage>
</organism>
<dbReference type="Proteomes" id="UP001596157">
    <property type="component" value="Unassembled WGS sequence"/>
</dbReference>
<dbReference type="Pfam" id="PF00975">
    <property type="entry name" value="Thioesterase"/>
    <property type="match status" value="1"/>
</dbReference>
<dbReference type="InterPro" id="IPR006162">
    <property type="entry name" value="Ppantetheine_attach_site"/>
</dbReference>
<evidence type="ECO:0000313" key="5">
    <source>
        <dbReference type="EMBL" id="MFC5286466.1"/>
    </source>
</evidence>
<evidence type="ECO:0000256" key="3">
    <source>
        <dbReference type="ARBA" id="ARBA00022553"/>
    </source>
</evidence>
<keyword evidence="3" id="KW-0597">Phosphoprotein</keyword>
<dbReference type="InterPro" id="IPR025110">
    <property type="entry name" value="AMP-bd_C"/>
</dbReference>
<comment type="cofactor">
    <cofactor evidence="1">
        <name>pantetheine 4'-phosphate</name>
        <dbReference type="ChEBI" id="CHEBI:47942"/>
    </cofactor>
</comment>
<dbReference type="InterPro" id="IPR010071">
    <property type="entry name" value="AA_adenyl_dom"/>
</dbReference>
<dbReference type="EMBL" id="JBHSKF010000002">
    <property type="protein sequence ID" value="MFC5286466.1"/>
    <property type="molecule type" value="Genomic_DNA"/>
</dbReference>
<evidence type="ECO:0000256" key="1">
    <source>
        <dbReference type="ARBA" id="ARBA00001957"/>
    </source>
</evidence>
<protein>
    <submittedName>
        <fullName evidence="5">Amino acid adenylation domain-containing protein</fullName>
    </submittedName>
</protein>
<dbReference type="CDD" id="cd17646">
    <property type="entry name" value="A_NRPS_AB3403-like"/>
    <property type="match status" value="1"/>
</dbReference>
<dbReference type="NCBIfam" id="TIGR01733">
    <property type="entry name" value="AA-adenyl-dom"/>
    <property type="match status" value="2"/>
</dbReference>
<dbReference type="Gene3D" id="3.30.300.30">
    <property type="match status" value="2"/>
</dbReference>
<dbReference type="SUPFAM" id="SSF52777">
    <property type="entry name" value="CoA-dependent acyltransferases"/>
    <property type="match status" value="4"/>
</dbReference>
<dbReference type="SMART" id="SM00823">
    <property type="entry name" value="PKS_PP"/>
    <property type="match status" value="2"/>
</dbReference>
<comment type="caution">
    <text evidence="5">The sequence shown here is derived from an EMBL/GenBank/DDBJ whole genome shotgun (WGS) entry which is preliminary data.</text>
</comment>
<dbReference type="Gene3D" id="3.30.559.10">
    <property type="entry name" value="Chloramphenicol acetyltransferase-like domain"/>
    <property type="match status" value="2"/>
</dbReference>
<dbReference type="PROSITE" id="PS50075">
    <property type="entry name" value="CARRIER"/>
    <property type="match status" value="2"/>
</dbReference>
<dbReference type="InterPro" id="IPR029058">
    <property type="entry name" value="AB_hydrolase_fold"/>
</dbReference>
<dbReference type="Gene3D" id="3.40.50.12780">
    <property type="entry name" value="N-terminal domain of ligase-like"/>
    <property type="match status" value="2"/>
</dbReference>
<dbReference type="RefSeq" id="WP_378244421.1">
    <property type="nucleotide sequence ID" value="NZ_JBHSKF010000002.1"/>
</dbReference>